<evidence type="ECO:0000313" key="1">
    <source>
        <dbReference type="EMBL" id="MBX63484.1"/>
    </source>
</evidence>
<proteinExistence type="predicted"/>
<sequence>MPGRRNNQKKQASLDFGVEFVNFSSQTSSFEHLITTLISELFMPHVCVKLIKLIPSVGIPVSKIKHKMLPSVYRDNQCK</sequence>
<reference evidence="1" key="1">
    <citation type="submission" date="2018-02" db="EMBL/GenBank/DDBJ databases">
        <title>Rhizophora mucronata_Transcriptome.</title>
        <authorList>
            <person name="Meera S.P."/>
            <person name="Sreeshan A."/>
            <person name="Augustine A."/>
        </authorList>
    </citation>
    <scope>NUCLEOTIDE SEQUENCE</scope>
    <source>
        <tissue evidence="1">Leaf</tissue>
    </source>
</reference>
<protein>
    <submittedName>
        <fullName evidence="1">Uncharacterized protein</fullName>
    </submittedName>
</protein>
<name>A0A2P2Q961_RHIMU</name>
<dbReference type="AlphaFoldDB" id="A0A2P2Q961"/>
<dbReference type="EMBL" id="GGEC01083000">
    <property type="protein sequence ID" value="MBX63484.1"/>
    <property type="molecule type" value="Transcribed_RNA"/>
</dbReference>
<organism evidence="1">
    <name type="scientific">Rhizophora mucronata</name>
    <name type="common">Asiatic mangrove</name>
    <dbReference type="NCBI Taxonomy" id="61149"/>
    <lineage>
        <taxon>Eukaryota</taxon>
        <taxon>Viridiplantae</taxon>
        <taxon>Streptophyta</taxon>
        <taxon>Embryophyta</taxon>
        <taxon>Tracheophyta</taxon>
        <taxon>Spermatophyta</taxon>
        <taxon>Magnoliopsida</taxon>
        <taxon>eudicotyledons</taxon>
        <taxon>Gunneridae</taxon>
        <taxon>Pentapetalae</taxon>
        <taxon>rosids</taxon>
        <taxon>fabids</taxon>
        <taxon>Malpighiales</taxon>
        <taxon>Rhizophoraceae</taxon>
        <taxon>Rhizophora</taxon>
    </lineage>
</organism>
<accession>A0A2P2Q961</accession>